<dbReference type="EMBL" id="CP140154">
    <property type="protein sequence ID" value="WQG88195.1"/>
    <property type="molecule type" value="Genomic_DNA"/>
</dbReference>
<dbReference type="Proteomes" id="UP000183788">
    <property type="component" value="Unassembled WGS sequence"/>
</dbReference>
<evidence type="ECO:0000313" key="4">
    <source>
        <dbReference type="Proteomes" id="UP001326715"/>
    </source>
</evidence>
<gene>
    <name evidence="1" type="ORF">SAMN05661012_04628</name>
    <name evidence="2" type="ORF">SR876_25025</name>
</gene>
<evidence type="ECO:0000313" key="1">
    <source>
        <dbReference type="EMBL" id="SFW78312.1"/>
    </source>
</evidence>
<sequence>MHKDLIRVYEEQAPNELSHFFYDNAIAIDQLIQQYESWNLANMRRQLQRIHEIKRGIRVLTGNHGWTDIDGLDICYQFLRPGVPAINIEAGFTATRTQAAGEFVINITTTGIQAWNYYEDQLLQAYTVYEPVIAVQKTILQVSAIAGDEHDKIMEELLQVYDFLQTLCGQVQGYKVTVPGLSQS</sequence>
<dbReference type="RefSeq" id="WP_072363598.1">
    <property type="nucleotide sequence ID" value="NZ_CP139972.1"/>
</dbReference>
<dbReference type="Proteomes" id="UP001326715">
    <property type="component" value="Chromosome"/>
</dbReference>
<protein>
    <submittedName>
        <fullName evidence="1">Uncharacterized protein</fullName>
    </submittedName>
</protein>
<name>A0A1K1S1M9_9BACT</name>
<proteinExistence type="predicted"/>
<reference evidence="2 4" key="2">
    <citation type="submission" date="2023-11" db="EMBL/GenBank/DDBJ databases">
        <title>MicrobeMod: A computational toolkit for identifying prokaryotic methylation and restriction-modification with nanopore sequencing.</title>
        <authorList>
            <person name="Crits-Christoph A."/>
            <person name="Kang S.C."/>
            <person name="Lee H."/>
            <person name="Ostrov N."/>
        </authorList>
    </citation>
    <scope>NUCLEOTIDE SEQUENCE [LARGE SCALE GENOMIC DNA]</scope>
    <source>
        <strain evidence="2 4">ATCC 23090</strain>
    </source>
</reference>
<reference evidence="1 3" key="1">
    <citation type="submission" date="2016-11" db="EMBL/GenBank/DDBJ databases">
        <authorList>
            <person name="Jaros S."/>
            <person name="Januszkiewicz K."/>
            <person name="Wedrychowicz H."/>
        </authorList>
    </citation>
    <scope>NUCLEOTIDE SEQUENCE [LARGE SCALE GENOMIC DNA]</scope>
    <source>
        <strain evidence="1 3">DSM 784</strain>
    </source>
</reference>
<dbReference type="OrthoDB" id="658352at2"/>
<accession>A0A1K1S1M9</accession>
<evidence type="ECO:0000313" key="3">
    <source>
        <dbReference type="Proteomes" id="UP000183788"/>
    </source>
</evidence>
<dbReference type="AlphaFoldDB" id="A0A1K1S1M9"/>
<organism evidence="1 3">
    <name type="scientific">Chitinophaga sancti</name>
    <dbReference type="NCBI Taxonomy" id="1004"/>
    <lineage>
        <taxon>Bacteria</taxon>
        <taxon>Pseudomonadati</taxon>
        <taxon>Bacteroidota</taxon>
        <taxon>Chitinophagia</taxon>
        <taxon>Chitinophagales</taxon>
        <taxon>Chitinophagaceae</taxon>
        <taxon>Chitinophaga</taxon>
    </lineage>
</organism>
<keyword evidence="4" id="KW-1185">Reference proteome</keyword>
<dbReference type="EMBL" id="FPIZ01000016">
    <property type="protein sequence ID" value="SFW78312.1"/>
    <property type="molecule type" value="Genomic_DNA"/>
</dbReference>
<evidence type="ECO:0000313" key="2">
    <source>
        <dbReference type="EMBL" id="WQG88195.1"/>
    </source>
</evidence>